<feature type="transmembrane region" description="Helical" evidence="8">
    <location>
        <begin position="286"/>
        <end position="304"/>
    </location>
</feature>
<feature type="compositionally biased region" description="Polar residues" evidence="7">
    <location>
        <begin position="20"/>
        <end position="33"/>
    </location>
</feature>
<feature type="transmembrane region" description="Helical" evidence="8">
    <location>
        <begin position="151"/>
        <end position="172"/>
    </location>
</feature>
<feature type="transmembrane region" description="Helical" evidence="8">
    <location>
        <begin position="58"/>
        <end position="84"/>
    </location>
</feature>
<gene>
    <name evidence="10" type="ORF">TWF694_010268</name>
</gene>
<dbReference type="AlphaFoldDB" id="A0AAV9XC11"/>
<feature type="transmembrane region" description="Helical" evidence="8">
    <location>
        <begin position="255"/>
        <end position="274"/>
    </location>
</feature>
<evidence type="ECO:0000256" key="1">
    <source>
        <dbReference type="ARBA" id="ARBA00004127"/>
    </source>
</evidence>
<dbReference type="CDD" id="cd17502">
    <property type="entry name" value="MFS_Azr1_MDR_like"/>
    <property type="match status" value="1"/>
</dbReference>
<protein>
    <recommendedName>
        <fullName evidence="9">Major facilitator superfamily (MFS) profile domain-containing protein</fullName>
    </recommendedName>
</protein>
<sequence length="579" mass="61589">MASAETTPLLADSRVEPHHNSINNHNHDTSTAPLLSDATRKSDDDEENGLPDMPNVRLAAIVPSLMIGVFLAAMDTLIVASAYGRIGSDLHELSKTSWIAAAYLVTTTAFQPLYGKLSDVFGRKACLLFAYIVFSIGSGWCGIARSMDELIIARGFAGIGGGGMTTLVSILLSDIVPLHKRGTWQGIVNIVYALGASTGAPLGGLLADSIGWRWAFLFQVPASLLAALLVSIFLNIPHTHPDANDRSTWEKFKRIDFTGATTLVLAVLSILIALDRGGNISWSDKTVLITAPLGIILFISFGIIEKYVAVDPFAPWRIVSDRGLLSCYLCNLFAFGGFFSSMFYVPLYFQAVANLSASQSGVRMLPAIMGSVTGSLAGGLIMQKTGKYYVLTTAAYSLLALGSIPVVLFSGVVGKNFTAIGLGLAVEGIGNGIGVTSTLVGLIAYSGARDLAVSTAVSYLFRSLGSVVGISVSSTLLQGDLRTTLKRSLKGVVEEGEIEEIVRKATGSLEFLKELRPDVKEVVVRAYEGAVRYPFLMTLTLGALAALSSLFIIEKPLKGKARPGNTPSESEEEDTMGTR</sequence>
<feature type="region of interest" description="Disordered" evidence="7">
    <location>
        <begin position="1"/>
        <end position="51"/>
    </location>
</feature>
<evidence type="ECO:0000313" key="10">
    <source>
        <dbReference type="EMBL" id="KAK6538694.1"/>
    </source>
</evidence>
<dbReference type="Pfam" id="PF07690">
    <property type="entry name" value="MFS_1"/>
    <property type="match status" value="1"/>
</dbReference>
<feature type="domain" description="Major facilitator superfamily (MFS) profile" evidence="9">
    <location>
        <begin position="61"/>
        <end position="557"/>
    </location>
</feature>
<keyword evidence="5 8" id="KW-1133">Transmembrane helix</keyword>
<name>A0AAV9XC11_9PEZI</name>
<dbReference type="GO" id="GO:0015174">
    <property type="term" value="F:basic amino acid transmembrane transporter activity"/>
    <property type="evidence" value="ECO:0007669"/>
    <property type="project" value="TreeGrafter"/>
</dbReference>
<feature type="region of interest" description="Disordered" evidence="7">
    <location>
        <begin position="559"/>
        <end position="579"/>
    </location>
</feature>
<comment type="similarity">
    <text evidence="2">Belongs to the major facilitator superfamily.</text>
</comment>
<feature type="transmembrane region" description="Helical" evidence="8">
    <location>
        <begin position="457"/>
        <end position="477"/>
    </location>
</feature>
<dbReference type="GO" id="GO:0046943">
    <property type="term" value="F:carboxylic acid transmembrane transporter activity"/>
    <property type="evidence" value="ECO:0007669"/>
    <property type="project" value="UniProtKB-ARBA"/>
</dbReference>
<comment type="subcellular location">
    <subcellularLocation>
        <location evidence="1">Endomembrane system</location>
        <topology evidence="1">Multi-pass membrane protein</topology>
    </subcellularLocation>
</comment>
<dbReference type="PANTHER" id="PTHR23501:SF84">
    <property type="entry name" value="VACUOLAR MEMBRANE AMINO ACID UPTAKE TRANSPORTER FNX2"/>
    <property type="match status" value="1"/>
</dbReference>
<organism evidence="10 11">
    <name type="scientific">Orbilia ellipsospora</name>
    <dbReference type="NCBI Taxonomy" id="2528407"/>
    <lineage>
        <taxon>Eukaryota</taxon>
        <taxon>Fungi</taxon>
        <taxon>Dikarya</taxon>
        <taxon>Ascomycota</taxon>
        <taxon>Pezizomycotina</taxon>
        <taxon>Orbiliomycetes</taxon>
        <taxon>Orbiliales</taxon>
        <taxon>Orbiliaceae</taxon>
        <taxon>Orbilia</taxon>
    </lineage>
</organism>
<accession>A0AAV9XC11</accession>
<dbReference type="GO" id="GO:0000329">
    <property type="term" value="C:fungal-type vacuole membrane"/>
    <property type="evidence" value="ECO:0007669"/>
    <property type="project" value="TreeGrafter"/>
</dbReference>
<dbReference type="EMBL" id="JAVHJO010000007">
    <property type="protein sequence ID" value="KAK6538694.1"/>
    <property type="molecule type" value="Genomic_DNA"/>
</dbReference>
<evidence type="ECO:0000256" key="3">
    <source>
        <dbReference type="ARBA" id="ARBA00022448"/>
    </source>
</evidence>
<comment type="caution">
    <text evidence="10">The sequence shown here is derived from an EMBL/GenBank/DDBJ whole genome shotgun (WGS) entry which is preliminary data.</text>
</comment>
<feature type="transmembrane region" description="Helical" evidence="8">
    <location>
        <begin position="126"/>
        <end position="145"/>
    </location>
</feature>
<keyword evidence="11" id="KW-1185">Reference proteome</keyword>
<dbReference type="SUPFAM" id="SSF103473">
    <property type="entry name" value="MFS general substrate transporter"/>
    <property type="match status" value="1"/>
</dbReference>
<dbReference type="InterPro" id="IPR036259">
    <property type="entry name" value="MFS_trans_sf"/>
</dbReference>
<evidence type="ECO:0000256" key="8">
    <source>
        <dbReference type="SAM" id="Phobius"/>
    </source>
</evidence>
<feature type="transmembrane region" description="Helical" evidence="8">
    <location>
        <begin position="325"/>
        <end position="349"/>
    </location>
</feature>
<feature type="transmembrane region" description="Helical" evidence="8">
    <location>
        <begin position="419"/>
        <end position="445"/>
    </location>
</feature>
<reference evidence="10 11" key="1">
    <citation type="submission" date="2019-10" db="EMBL/GenBank/DDBJ databases">
        <authorList>
            <person name="Palmer J.M."/>
        </authorList>
    </citation>
    <scope>NUCLEOTIDE SEQUENCE [LARGE SCALE GENOMIC DNA]</scope>
    <source>
        <strain evidence="10 11">TWF694</strain>
    </source>
</reference>
<dbReference type="GO" id="GO:0012505">
    <property type="term" value="C:endomembrane system"/>
    <property type="evidence" value="ECO:0007669"/>
    <property type="project" value="UniProtKB-SubCell"/>
</dbReference>
<evidence type="ECO:0000256" key="6">
    <source>
        <dbReference type="ARBA" id="ARBA00023136"/>
    </source>
</evidence>
<keyword evidence="3" id="KW-0813">Transport</keyword>
<keyword evidence="6 8" id="KW-0472">Membrane</keyword>
<dbReference type="PROSITE" id="PS50850">
    <property type="entry name" value="MFS"/>
    <property type="match status" value="1"/>
</dbReference>
<feature type="transmembrane region" description="Helical" evidence="8">
    <location>
        <begin position="96"/>
        <end position="114"/>
    </location>
</feature>
<feature type="transmembrane region" description="Helical" evidence="8">
    <location>
        <begin position="361"/>
        <end position="381"/>
    </location>
</feature>
<dbReference type="Proteomes" id="UP001365542">
    <property type="component" value="Unassembled WGS sequence"/>
</dbReference>
<dbReference type="InterPro" id="IPR020846">
    <property type="entry name" value="MFS_dom"/>
</dbReference>
<evidence type="ECO:0000256" key="4">
    <source>
        <dbReference type="ARBA" id="ARBA00022692"/>
    </source>
</evidence>
<feature type="transmembrane region" description="Helical" evidence="8">
    <location>
        <begin position="388"/>
        <end position="413"/>
    </location>
</feature>
<evidence type="ECO:0000313" key="11">
    <source>
        <dbReference type="Proteomes" id="UP001365542"/>
    </source>
</evidence>
<dbReference type="InterPro" id="IPR011701">
    <property type="entry name" value="MFS"/>
</dbReference>
<evidence type="ECO:0000256" key="2">
    <source>
        <dbReference type="ARBA" id="ARBA00008335"/>
    </source>
</evidence>
<proteinExistence type="inferred from homology"/>
<dbReference type="Gene3D" id="1.20.1250.20">
    <property type="entry name" value="MFS general substrate transporter like domains"/>
    <property type="match status" value="1"/>
</dbReference>
<evidence type="ECO:0000256" key="5">
    <source>
        <dbReference type="ARBA" id="ARBA00022989"/>
    </source>
</evidence>
<keyword evidence="4 8" id="KW-0812">Transmembrane</keyword>
<dbReference type="PANTHER" id="PTHR23501">
    <property type="entry name" value="MAJOR FACILITATOR SUPERFAMILY"/>
    <property type="match status" value="1"/>
</dbReference>
<feature type="compositionally biased region" description="Acidic residues" evidence="7">
    <location>
        <begin position="569"/>
        <end position="579"/>
    </location>
</feature>
<feature type="transmembrane region" description="Helical" evidence="8">
    <location>
        <begin position="533"/>
        <end position="553"/>
    </location>
</feature>
<dbReference type="FunFam" id="1.20.1720.10:FF:000013">
    <property type="entry name" value="Related to multidrug resistance proteins"/>
    <property type="match status" value="1"/>
</dbReference>
<evidence type="ECO:0000256" key="7">
    <source>
        <dbReference type="SAM" id="MobiDB-lite"/>
    </source>
</evidence>
<feature type="transmembrane region" description="Helical" evidence="8">
    <location>
        <begin position="184"/>
        <end position="206"/>
    </location>
</feature>
<feature type="transmembrane region" description="Helical" evidence="8">
    <location>
        <begin position="212"/>
        <end position="234"/>
    </location>
</feature>
<evidence type="ECO:0000259" key="9">
    <source>
        <dbReference type="PROSITE" id="PS50850"/>
    </source>
</evidence>
<dbReference type="Gene3D" id="1.20.1720.10">
    <property type="entry name" value="Multidrug resistance protein D"/>
    <property type="match status" value="1"/>
</dbReference>